<keyword evidence="4" id="KW-1185">Reference proteome</keyword>
<feature type="transmembrane region" description="Helical" evidence="1">
    <location>
        <begin position="69"/>
        <end position="89"/>
    </location>
</feature>
<dbReference type="EMBL" id="JAFKCW010000001">
    <property type="protein sequence ID" value="MBN7799703.1"/>
    <property type="molecule type" value="Genomic_DNA"/>
</dbReference>
<dbReference type="PANTHER" id="PTHR36834:SF2">
    <property type="entry name" value="MEMBRANE PROTEIN"/>
    <property type="match status" value="1"/>
</dbReference>
<evidence type="ECO:0000259" key="2">
    <source>
        <dbReference type="Pfam" id="PF04892"/>
    </source>
</evidence>
<dbReference type="Pfam" id="PF04892">
    <property type="entry name" value="VanZ"/>
    <property type="match status" value="1"/>
</dbReference>
<accession>A0ABS3BKL7</accession>
<dbReference type="PANTHER" id="PTHR36834">
    <property type="entry name" value="MEMBRANE PROTEIN-RELATED"/>
    <property type="match status" value="1"/>
</dbReference>
<evidence type="ECO:0000313" key="4">
    <source>
        <dbReference type="Proteomes" id="UP000664698"/>
    </source>
</evidence>
<feature type="transmembrane region" description="Helical" evidence="1">
    <location>
        <begin position="101"/>
        <end position="122"/>
    </location>
</feature>
<sequence>MRKYSSEKPVPVSSFFESKHLTLALFAVYAAALVWIIVFKFGIEITYTEQRDEFNLIPYQRPLVLNGKVSYGEILLNVLIFIPFGLYLATLFEKWGFSKALALFILSSFILEATQYILGIGAFDVTDIINNSLGGIIGWTIFKGTVSVFKNREKICKYVNLISLGGTVCTFSFLAFLKINQLWIFRM</sequence>
<evidence type="ECO:0000256" key="1">
    <source>
        <dbReference type="SAM" id="Phobius"/>
    </source>
</evidence>
<keyword evidence="1" id="KW-1133">Transmembrane helix</keyword>
<keyword evidence="1" id="KW-0812">Transmembrane</keyword>
<protein>
    <submittedName>
        <fullName evidence="3">VanZ family protein</fullName>
    </submittedName>
</protein>
<name>A0ABS3BKL7_9BACT</name>
<dbReference type="RefSeq" id="WP_206567685.1">
    <property type="nucleotide sequence ID" value="NZ_JAFKCW010000001.1"/>
</dbReference>
<organism evidence="3 4">
    <name type="scientific">Algoriphagus aestuariicola</name>
    <dbReference type="NCBI Taxonomy" id="1852016"/>
    <lineage>
        <taxon>Bacteria</taxon>
        <taxon>Pseudomonadati</taxon>
        <taxon>Bacteroidota</taxon>
        <taxon>Cytophagia</taxon>
        <taxon>Cytophagales</taxon>
        <taxon>Cyclobacteriaceae</taxon>
        <taxon>Algoriphagus</taxon>
    </lineage>
</organism>
<feature type="transmembrane region" description="Helical" evidence="1">
    <location>
        <begin position="21"/>
        <end position="43"/>
    </location>
</feature>
<reference evidence="3 4" key="1">
    <citation type="submission" date="2021-03" db="EMBL/GenBank/DDBJ databases">
        <title>novel species isolated from a fishpond in China.</title>
        <authorList>
            <person name="Lu H."/>
            <person name="Cai Z."/>
        </authorList>
    </citation>
    <scope>NUCLEOTIDE SEQUENCE [LARGE SCALE GENOMIC DNA]</scope>
    <source>
        <strain evidence="3 4">JCM 31546</strain>
    </source>
</reference>
<keyword evidence="1" id="KW-0472">Membrane</keyword>
<dbReference type="InterPro" id="IPR053150">
    <property type="entry name" value="Teicoplanin_resist-assoc"/>
</dbReference>
<proteinExistence type="predicted"/>
<evidence type="ECO:0000313" key="3">
    <source>
        <dbReference type="EMBL" id="MBN7799703.1"/>
    </source>
</evidence>
<feature type="domain" description="VanZ-like" evidence="2">
    <location>
        <begin position="26"/>
        <end position="143"/>
    </location>
</feature>
<dbReference type="InterPro" id="IPR006976">
    <property type="entry name" value="VanZ-like"/>
</dbReference>
<dbReference type="Proteomes" id="UP000664698">
    <property type="component" value="Unassembled WGS sequence"/>
</dbReference>
<feature type="transmembrane region" description="Helical" evidence="1">
    <location>
        <begin position="158"/>
        <end position="177"/>
    </location>
</feature>
<comment type="caution">
    <text evidence="3">The sequence shown here is derived from an EMBL/GenBank/DDBJ whole genome shotgun (WGS) entry which is preliminary data.</text>
</comment>
<gene>
    <name evidence="3" type="ORF">J0A67_02470</name>
</gene>